<reference evidence="3 4" key="1">
    <citation type="submission" date="2016-09" db="EMBL/GenBank/DDBJ databases">
        <title>Draft genome sequence for the type strain of Desulfuribacillus alkaliarsenatis AHT28, an obligately anaerobic, sulfidogenic bacterium isolated from Russian soda lake sediments.</title>
        <authorList>
            <person name="Abin C.A."/>
            <person name="Hollibaugh J.T."/>
        </authorList>
    </citation>
    <scope>NUCLEOTIDE SEQUENCE [LARGE SCALE GENOMIC DNA]</scope>
    <source>
        <strain evidence="3 4">AHT28</strain>
    </source>
</reference>
<organism evidence="3 4">
    <name type="scientific">Desulfuribacillus alkaliarsenatis</name>
    <dbReference type="NCBI Taxonomy" id="766136"/>
    <lineage>
        <taxon>Bacteria</taxon>
        <taxon>Bacillati</taxon>
        <taxon>Bacillota</taxon>
        <taxon>Desulfuribacillia</taxon>
        <taxon>Desulfuribacillales</taxon>
        <taxon>Desulfuribacillaceae</taxon>
        <taxon>Desulfuribacillus</taxon>
    </lineage>
</organism>
<dbReference type="RefSeq" id="WP_069641797.1">
    <property type="nucleotide sequence ID" value="NZ_MIJE01000001.1"/>
</dbReference>
<sequence length="95" mass="10848">MKLKKMLLSIMLVFAVISLIVACSPAERPEAPATEPDYPDRPLNEPQVPVVDDERQQELYEDLQPGRGVDIDEDRLGEMRHQLEQRAPIFPQAPR</sequence>
<feature type="chain" id="PRO_5039627209" description="Secreted protein" evidence="2">
    <location>
        <begin position="23"/>
        <end position="95"/>
    </location>
</feature>
<dbReference type="PROSITE" id="PS51257">
    <property type="entry name" value="PROKAR_LIPOPROTEIN"/>
    <property type="match status" value="1"/>
</dbReference>
<feature type="region of interest" description="Disordered" evidence="1">
    <location>
        <begin position="66"/>
        <end position="95"/>
    </location>
</feature>
<proteinExistence type="predicted"/>
<feature type="compositionally biased region" description="Basic and acidic residues" evidence="1">
    <location>
        <begin position="74"/>
        <end position="84"/>
    </location>
</feature>
<dbReference type="STRING" id="766136.BHF68_01090"/>
<gene>
    <name evidence="3" type="ORF">BHF68_01090</name>
</gene>
<evidence type="ECO:0000256" key="2">
    <source>
        <dbReference type="SAM" id="SignalP"/>
    </source>
</evidence>
<evidence type="ECO:0000256" key="1">
    <source>
        <dbReference type="SAM" id="MobiDB-lite"/>
    </source>
</evidence>
<feature type="signal peptide" evidence="2">
    <location>
        <begin position="1"/>
        <end position="22"/>
    </location>
</feature>
<comment type="caution">
    <text evidence="3">The sequence shown here is derived from an EMBL/GenBank/DDBJ whole genome shotgun (WGS) entry which is preliminary data.</text>
</comment>
<dbReference type="AlphaFoldDB" id="A0A1E5G5D0"/>
<evidence type="ECO:0000313" key="4">
    <source>
        <dbReference type="Proteomes" id="UP000094296"/>
    </source>
</evidence>
<protein>
    <recommendedName>
        <fullName evidence="5">Secreted protein</fullName>
    </recommendedName>
</protein>
<keyword evidence="4" id="KW-1185">Reference proteome</keyword>
<dbReference type="Proteomes" id="UP000094296">
    <property type="component" value="Unassembled WGS sequence"/>
</dbReference>
<accession>A0A1E5G5D0</accession>
<feature type="region of interest" description="Disordered" evidence="1">
    <location>
        <begin position="27"/>
        <end position="51"/>
    </location>
</feature>
<evidence type="ECO:0008006" key="5">
    <source>
        <dbReference type="Google" id="ProtNLM"/>
    </source>
</evidence>
<name>A0A1E5G5D0_9FIRM</name>
<evidence type="ECO:0000313" key="3">
    <source>
        <dbReference type="EMBL" id="OEF98305.1"/>
    </source>
</evidence>
<keyword evidence="2" id="KW-0732">Signal</keyword>
<dbReference type="EMBL" id="MIJE01000001">
    <property type="protein sequence ID" value="OEF98305.1"/>
    <property type="molecule type" value="Genomic_DNA"/>
</dbReference>